<keyword evidence="2" id="KW-1133">Transmembrane helix</keyword>
<sequence>MTTGQDQTQTLYETADRTRAAVADPRFAQDVDEALEYFAPDLASHVGRYDSGEMFVPLELWLGKWEPGAALVLQDRAVIVWGRTEVQVQFVPRKRPGGVAEVDVQADAVTLWIDTDVPRNVRVKRYDSSFDVPTRFADKLRPEARDQAPTAVLPPQMEQCPHCFAEVEKGADFCPSCGRHIGPKPPRNKKKLIILLLLLLLLLLLVLLIVAAVLLLTRDEEEPARPKPTPTATAEASAEPTADAFRRITGPGWEGRAPRSFELDRSGGGDLRVHVLTDGQTVIRIFHTPNEQANPGTFETGERKPLETQAEESELATVKNFGTPECENRNCSDLLLNDPAWGGIAITVNATRGERLDAAKEIAASIKSR</sequence>
<proteinExistence type="predicted"/>
<name>A0ABT4RL77_9ACTN</name>
<gene>
    <name evidence="3" type="ORF">OJ962_17410</name>
</gene>
<dbReference type="EMBL" id="JAPCID010000023">
    <property type="protein sequence ID" value="MDA0139284.1"/>
    <property type="molecule type" value="Genomic_DNA"/>
</dbReference>
<keyword evidence="2" id="KW-0472">Membrane</keyword>
<feature type="compositionally biased region" description="Low complexity" evidence="1">
    <location>
        <begin position="230"/>
        <end position="242"/>
    </location>
</feature>
<reference evidence="3" key="1">
    <citation type="submission" date="2022-10" db="EMBL/GenBank/DDBJ databases">
        <title>The WGS of Solirubrobacter sp. CPCC 204708.</title>
        <authorList>
            <person name="Jiang Z."/>
        </authorList>
    </citation>
    <scope>NUCLEOTIDE SEQUENCE</scope>
    <source>
        <strain evidence="3">CPCC 204708</strain>
    </source>
</reference>
<keyword evidence="4" id="KW-1185">Reference proteome</keyword>
<comment type="caution">
    <text evidence="3">The sequence shown here is derived from an EMBL/GenBank/DDBJ whole genome shotgun (WGS) entry which is preliminary data.</text>
</comment>
<protein>
    <submittedName>
        <fullName evidence="3">Zinc ribbon domain-containing protein</fullName>
    </submittedName>
</protein>
<dbReference type="Proteomes" id="UP001147700">
    <property type="component" value="Unassembled WGS sequence"/>
</dbReference>
<feature type="transmembrane region" description="Helical" evidence="2">
    <location>
        <begin position="192"/>
        <end position="216"/>
    </location>
</feature>
<dbReference type="RefSeq" id="WP_202956600.1">
    <property type="nucleotide sequence ID" value="NZ_JAPCID010000023.1"/>
</dbReference>
<organism evidence="3 4">
    <name type="scientific">Solirubrobacter deserti</name>
    <dbReference type="NCBI Taxonomy" id="2282478"/>
    <lineage>
        <taxon>Bacteria</taxon>
        <taxon>Bacillati</taxon>
        <taxon>Actinomycetota</taxon>
        <taxon>Thermoleophilia</taxon>
        <taxon>Solirubrobacterales</taxon>
        <taxon>Solirubrobacteraceae</taxon>
        <taxon>Solirubrobacter</taxon>
    </lineage>
</organism>
<evidence type="ECO:0000256" key="1">
    <source>
        <dbReference type="SAM" id="MobiDB-lite"/>
    </source>
</evidence>
<accession>A0ABT4RL77</accession>
<evidence type="ECO:0000313" key="4">
    <source>
        <dbReference type="Proteomes" id="UP001147700"/>
    </source>
</evidence>
<feature type="region of interest" description="Disordered" evidence="1">
    <location>
        <begin position="221"/>
        <end position="242"/>
    </location>
</feature>
<evidence type="ECO:0000256" key="2">
    <source>
        <dbReference type="SAM" id="Phobius"/>
    </source>
</evidence>
<keyword evidence="2" id="KW-0812">Transmembrane</keyword>
<evidence type="ECO:0000313" key="3">
    <source>
        <dbReference type="EMBL" id="MDA0139284.1"/>
    </source>
</evidence>